<dbReference type="Pfam" id="PF04338">
    <property type="entry name" value="DUF481"/>
    <property type="match status" value="1"/>
</dbReference>
<reference evidence="2" key="1">
    <citation type="submission" date="2022-06" db="EMBL/GenBank/DDBJ databases">
        <title>Gracilimonas sp. CAU 1638 isolated from sea sediment.</title>
        <authorList>
            <person name="Kim W."/>
        </authorList>
    </citation>
    <scope>NUCLEOTIDE SEQUENCE</scope>
    <source>
        <strain evidence="2">CAU 1638</strain>
    </source>
</reference>
<dbReference type="EMBL" id="JANDBC010000001">
    <property type="protein sequence ID" value="MCP9291493.1"/>
    <property type="molecule type" value="Genomic_DNA"/>
</dbReference>
<accession>A0A9X2RGG0</accession>
<organism evidence="2 3">
    <name type="scientific">Gracilimonas sediminicola</name>
    <dbReference type="NCBI Taxonomy" id="2952158"/>
    <lineage>
        <taxon>Bacteria</taxon>
        <taxon>Pseudomonadati</taxon>
        <taxon>Balneolota</taxon>
        <taxon>Balneolia</taxon>
        <taxon>Balneolales</taxon>
        <taxon>Balneolaceae</taxon>
        <taxon>Gracilimonas</taxon>
    </lineage>
</organism>
<feature type="signal peptide" evidence="1">
    <location>
        <begin position="1"/>
        <end position="23"/>
    </location>
</feature>
<proteinExistence type="predicted"/>
<dbReference type="InterPro" id="IPR007433">
    <property type="entry name" value="DUF481"/>
</dbReference>
<protein>
    <submittedName>
        <fullName evidence="2">DUF481 domain-containing protein</fullName>
    </submittedName>
</protein>
<keyword evidence="3" id="KW-1185">Reference proteome</keyword>
<feature type="chain" id="PRO_5040818056" evidence="1">
    <location>
        <begin position="24"/>
        <end position="257"/>
    </location>
</feature>
<name>A0A9X2RGG0_9BACT</name>
<gene>
    <name evidence="2" type="ORF">NM125_07850</name>
</gene>
<evidence type="ECO:0000313" key="2">
    <source>
        <dbReference type="EMBL" id="MCP9291493.1"/>
    </source>
</evidence>
<comment type="caution">
    <text evidence="2">The sequence shown here is derived from an EMBL/GenBank/DDBJ whole genome shotgun (WGS) entry which is preliminary data.</text>
</comment>
<dbReference type="Proteomes" id="UP001139125">
    <property type="component" value="Unassembled WGS sequence"/>
</dbReference>
<evidence type="ECO:0000313" key="3">
    <source>
        <dbReference type="Proteomes" id="UP001139125"/>
    </source>
</evidence>
<evidence type="ECO:0000256" key="1">
    <source>
        <dbReference type="SAM" id="SignalP"/>
    </source>
</evidence>
<keyword evidence="1" id="KW-0732">Signal</keyword>
<dbReference type="RefSeq" id="WP_255134359.1">
    <property type="nucleotide sequence ID" value="NZ_JANDBC010000001.1"/>
</dbReference>
<sequence length="257" mass="29503">MLRFFQFSLLSLFLIMISPSALQAQLLNVESVRSDADSAGWYGQLNFNLSLSQYNDRVLQFTNKANLSYFSDHHAYLFLNNLKLVNLDGASVISSGYSHLRSTFNRENRFSPEVFFQYQYNNNLGLQNRFLGGTGFRYTLFDGDNWTGSFSTGLMAEYEQWQEDRAPAIDNRFIKSTSNLSLRGNLNSQTTFLLIGYYQARPNQFFQARSILETQLQVKITQRISLSVQFSAAYDADPVIDIPNWTYELSNGLIIKL</sequence>
<dbReference type="AlphaFoldDB" id="A0A9X2RGG0"/>